<proteinExistence type="predicted"/>
<evidence type="ECO:0000313" key="2">
    <source>
        <dbReference type="Proteomes" id="UP001163603"/>
    </source>
</evidence>
<reference evidence="2" key="1">
    <citation type="journal article" date="2023" name="G3 (Bethesda)">
        <title>Genome assembly and association tests identify interacting loci associated with vigor, precocity, and sex in interspecific pistachio rootstocks.</title>
        <authorList>
            <person name="Palmer W."/>
            <person name="Jacygrad E."/>
            <person name="Sagayaradj S."/>
            <person name="Cavanaugh K."/>
            <person name="Han R."/>
            <person name="Bertier L."/>
            <person name="Beede B."/>
            <person name="Kafkas S."/>
            <person name="Golino D."/>
            <person name="Preece J."/>
            <person name="Michelmore R."/>
        </authorList>
    </citation>
    <scope>NUCLEOTIDE SEQUENCE [LARGE SCALE GENOMIC DNA]</scope>
</reference>
<organism evidence="1 2">
    <name type="scientific">Pistacia integerrima</name>
    <dbReference type="NCBI Taxonomy" id="434235"/>
    <lineage>
        <taxon>Eukaryota</taxon>
        <taxon>Viridiplantae</taxon>
        <taxon>Streptophyta</taxon>
        <taxon>Embryophyta</taxon>
        <taxon>Tracheophyta</taxon>
        <taxon>Spermatophyta</taxon>
        <taxon>Magnoliopsida</taxon>
        <taxon>eudicotyledons</taxon>
        <taxon>Gunneridae</taxon>
        <taxon>Pentapetalae</taxon>
        <taxon>rosids</taxon>
        <taxon>malvids</taxon>
        <taxon>Sapindales</taxon>
        <taxon>Anacardiaceae</taxon>
        <taxon>Pistacia</taxon>
    </lineage>
</organism>
<dbReference type="Proteomes" id="UP001163603">
    <property type="component" value="Chromosome 14"/>
</dbReference>
<gene>
    <name evidence="1" type="ORF">Pint_33994</name>
</gene>
<accession>A0ACC0X3J2</accession>
<sequence>MIVIIILRFHQPVEDIVWSRDLRTIQKLLKP</sequence>
<name>A0ACC0X3J2_9ROSI</name>
<dbReference type="EMBL" id="CM047749">
    <property type="protein sequence ID" value="KAJ0009680.1"/>
    <property type="molecule type" value="Genomic_DNA"/>
</dbReference>
<protein>
    <submittedName>
        <fullName evidence="1">Uncharacterized protein</fullName>
    </submittedName>
</protein>
<evidence type="ECO:0000313" key="1">
    <source>
        <dbReference type="EMBL" id="KAJ0009680.1"/>
    </source>
</evidence>
<comment type="caution">
    <text evidence="1">The sequence shown here is derived from an EMBL/GenBank/DDBJ whole genome shotgun (WGS) entry which is preliminary data.</text>
</comment>
<keyword evidence="2" id="KW-1185">Reference proteome</keyword>